<dbReference type="PRINTS" id="PR00811">
    <property type="entry name" value="BCTERIALGSPD"/>
</dbReference>
<evidence type="ECO:0000313" key="7">
    <source>
        <dbReference type="Proteomes" id="UP000184485"/>
    </source>
</evidence>
<evidence type="ECO:0000259" key="5">
    <source>
        <dbReference type="Pfam" id="PF13629"/>
    </source>
</evidence>
<organism evidence="6 7">
    <name type="scientific">Kaistia soli DSM 19436</name>
    <dbReference type="NCBI Taxonomy" id="1122133"/>
    <lineage>
        <taxon>Bacteria</taxon>
        <taxon>Pseudomonadati</taxon>
        <taxon>Pseudomonadota</taxon>
        <taxon>Alphaproteobacteria</taxon>
        <taxon>Hyphomicrobiales</taxon>
        <taxon>Kaistiaceae</taxon>
        <taxon>Kaistia</taxon>
    </lineage>
</organism>
<evidence type="ECO:0000313" key="6">
    <source>
        <dbReference type="EMBL" id="SHG95769.1"/>
    </source>
</evidence>
<dbReference type="OrthoDB" id="9775455at2"/>
<dbReference type="RefSeq" id="WP_084527929.1">
    <property type="nucleotide sequence ID" value="NZ_FQUP01000010.1"/>
</dbReference>
<feature type="domain" description="Pilus formation protein N-terminal" evidence="5">
    <location>
        <begin position="60"/>
        <end position="129"/>
    </location>
</feature>
<dbReference type="GO" id="GO:0009306">
    <property type="term" value="P:protein secretion"/>
    <property type="evidence" value="ECO:0007669"/>
    <property type="project" value="InterPro"/>
</dbReference>
<sequence>MISKPAATFSAKPFMITLSRASALGRFAMAATIAVSLGGMPAAVQAASTDSTVSLPMGASQTLSLGYHKSKIIDLPKSARDVIVSDPRIATAVLRDSRRIFLTGVTVGQADLFVLDQSGQQILHLSLLVERDTAALQTTLRRLIPDSNIHVELMNDNIVLTGTVKNAGDANKAQQLADMFGNGSQNTGTSVSQSSASGGGSGGTGSGVASDADGNARKSNVLNLLTIEGEDQVQLKVTVAEIDRNVAKQLGVNITAVGGQIAALATNNPFAIAGPLFSPVNKAIVASAGGGSGVAAELQAMEQNGTVRVLAEPTLTAISGEPATFLAGGEFPVPTGYDATNNQLTVAYKSYGISLGFTPIVLSEGRISLKVKTEASDISNEGAVSMGQYKIPSLKVRRAESTIELPSGGSLVLGGLLQDNIQQALTGFPVLMDVPILGSLFKSRDFKRNQTELVIIVTPYMAKPVARTALARPDDGFETPSDASVTFLGRLNRIYGTVGNPVPRGNYAGYYGFIYD</sequence>
<keyword evidence="3" id="KW-0732">Signal</keyword>
<keyword evidence="7" id="KW-1185">Reference proteome</keyword>
<feature type="signal peptide" evidence="3">
    <location>
        <begin position="1"/>
        <end position="46"/>
    </location>
</feature>
<protein>
    <submittedName>
        <fullName evidence="6">Pilus assembly protein CpaC</fullName>
    </submittedName>
</protein>
<feature type="domain" description="Type II/III secretion system secretin-like" evidence="4">
    <location>
        <begin position="300"/>
        <end position="461"/>
    </location>
</feature>
<evidence type="ECO:0000259" key="4">
    <source>
        <dbReference type="Pfam" id="PF00263"/>
    </source>
</evidence>
<gene>
    <name evidence="6" type="ORF">SAMN02745157_0071</name>
</gene>
<dbReference type="InterPro" id="IPR004846">
    <property type="entry name" value="T2SS/T3SS_dom"/>
</dbReference>
<dbReference type="InterPro" id="IPR001775">
    <property type="entry name" value="GspD/PilQ"/>
</dbReference>
<evidence type="ECO:0000256" key="2">
    <source>
        <dbReference type="SAM" id="MobiDB-lite"/>
    </source>
</evidence>
<feature type="chain" id="PRO_5013359347" evidence="3">
    <location>
        <begin position="47"/>
        <end position="516"/>
    </location>
</feature>
<dbReference type="Proteomes" id="UP000184485">
    <property type="component" value="Unassembled WGS sequence"/>
</dbReference>
<evidence type="ECO:0000256" key="3">
    <source>
        <dbReference type="SAM" id="SignalP"/>
    </source>
</evidence>
<dbReference type="EMBL" id="FQUP01000010">
    <property type="protein sequence ID" value="SHG95769.1"/>
    <property type="molecule type" value="Genomic_DNA"/>
</dbReference>
<dbReference type="PANTHER" id="PTHR30332">
    <property type="entry name" value="PROBABLE GENERAL SECRETION PATHWAY PROTEIN D"/>
    <property type="match status" value="1"/>
</dbReference>
<reference evidence="6 7" key="1">
    <citation type="submission" date="2016-11" db="EMBL/GenBank/DDBJ databases">
        <authorList>
            <person name="Jaros S."/>
            <person name="Januszkiewicz K."/>
            <person name="Wedrychowicz H."/>
        </authorList>
    </citation>
    <scope>NUCLEOTIDE SEQUENCE [LARGE SCALE GENOMIC DNA]</scope>
    <source>
        <strain evidence="6 7">DSM 19436</strain>
    </source>
</reference>
<evidence type="ECO:0000256" key="1">
    <source>
        <dbReference type="RuleBase" id="RU004003"/>
    </source>
</evidence>
<feature type="compositionally biased region" description="Gly residues" evidence="2">
    <location>
        <begin position="197"/>
        <end position="206"/>
    </location>
</feature>
<feature type="region of interest" description="Disordered" evidence="2">
    <location>
        <begin position="179"/>
        <end position="214"/>
    </location>
</feature>
<dbReference type="Pfam" id="PF00263">
    <property type="entry name" value="Secretin"/>
    <property type="match status" value="1"/>
</dbReference>
<dbReference type="GO" id="GO:0015627">
    <property type="term" value="C:type II protein secretion system complex"/>
    <property type="evidence" value="ECO:0007669"/>
    <property type="project" value="TreeGrafter"/>
</dbReference>
<dbReference type="AlphaFoldDB" id="A0A1M5P2Z1"/>
<dbReference type="PANTHER" id="PTHR30332:SF17">
    <property type="entry name" value="TYPE IV PILIATION SYSTEM PROTEIN DR_0774-RELATED"/>
    <property type="match status" value="1"/>
</dbReference>
<feature type="compositionally biased region" description="Low complexity" evidence="2">
    <location>
        <begin position="187"/>
        <end position="196"/>
    </location>
</feature>
<dbReference type="InterPro" id="IPR050810">
    <property type="entry name" value="Bact_Secretion_Sys_Channel"/>
</dbReference>
<dbReference type="InterPro" id="IPR032789">
    <property type="entry name" value="T2SS-T3SS_pil_N"/>
</dbReference>
<dbReference type="STRING" id="1122133.SAMN02745157_0071"/>
<dbReference type="Pfam" id="PF13629">
    <property type="entry name" value="T2SS-T3SS_pil_N"/>
    <property type="match status" value="1"/>
</dbReference>
<proteinExistence type="inferred from homology"/>
<comment type="similarity">
    <text evidence="1">Belongs to the bacterial secretin family.</text>
</comment>
<accession>A0A1M5P2Z1</accession>
<name>A0A1M5P2Z1_9HYPH</name>